<evidence type="ECO:0000313" key="1">
    <source>
        <dbReference type="EMBL" id="KAH3853954.1"/>
    </source>
</evidence>
<protein>
    <submittedName>
        <fullName evidence="1">Uncharacterized protein</fullName>
    </submittedName>
</protein>
<sequence>MMVADFSYPLKSVGPVIVMRKQTTKRSMRDDISLPFRPMEATVWLLLALCE</sequence>
<proteinExistence type="predicted"/>
<organism evidence="1 2">
    <name type="scientific">Dreissena polymorpha</name>
    <name type="common">Zebra mussel</name>
    <name type="synonym">Mytilus polymorpha</name>
    <dbReference type="NCBI Taxonomy" id="45954"/>
    <lineage>
        <taxon>Eukaryota</taxon>
        <taxon>Metazoa</taxon>
        <taxon>Spiralia</taxon>
        <taxon>Lophotrochozoa</taxon>
        <taxon>Mollusca</taxon>
        <taxon>Bivalvia</taxon>
        <taxon>Autobranchia</taxon>
        <taxon>Heteroconchia</taxon>
        <taxon>Euheterodonta</taxon>
        <taxon>Imparidentia</taxon>
        <taxon>Neoheterodontei</taxon>
        <taxon>Myida</taxon>
        <taxon>Dreissenoidea</taxon>
        <taxon>Dreissenidae</taxon>
        <taxon>Dreissena</taxon>
    </lineage>
</organism>
<reference evidence="1" key="2">
    <citation type="submission" date="2020-11" db="EMBL/GenBank/DDBJ databases">
        <authorList>
            <person name="McCartney M.A."/>
            <person name="Auch B."/>
            <person name="Kono T."/>
            <person name="Mallez S."/>
            <person name="Becker A."/>
            <person name="Gohl D.M."/>
            <person name="Silverstein K.A.T."/>
            <person name="Koren S."/>
            <person name="Bechman K.B."/>
            <person name="Herman A."/>
            <person name="Abrahante J.E."/>
            <person name="Garbe J."/>
        </authorList>
    </citation>
    <scope>NUCLEOTIDE SEQUENCE</scope>
    <source>
        <strain evidence="1">Duluth1</strain>
        <tissue evidence="1">Whole animal</tissue>
    </source>
</reference>
<gene>
    <name evidence="1" type="ORF">DPMN_096492</name>
</gene>
<dbReference type="Proteomes" id="UP000828390">
    <property type="component" value="Unassembled WGS sequence"/>
</dbReference>
<comment type="caution">
    <text evidence="1">The sequence shown here is derived from an EMBL/GenBank/DDBJ whole genome shotgun (WGS) entry which is preliminary data.</text>
</comment>
<evidence type="ECO:0000313" key="2">
    <source>
        <dbReference type="Proteomes" id="UP000828390"/>
    </source>
</evidence>
<dbReference type="EMBL" id="JAIWYP010000003">
    <property type="protein sequence ID" value="KAH3853954.1"/>
    <property type="molecule type" value="Genomic_DNA"/>
</dbReference>
<reference evidence="1" key="1">
    <citation type="journal article" date="2019" name="bioRxiv">
        <title>The Genome of the Zebra Mussel, Dreissena polymorpha: A Resource for Invasive Species Research.</title>
        <authorList>
            <person name="McCartney M.A."/>
            <person name="Auch B."/>
            <person name="Kono T."/>
            <person name="Mallez S."/>
            <person name="Zhang Y."/>
            <person name="Obille A."/>
            <person name="Becker A."/>
            <person name="Abrahante J.E."/>
            <person name="Garbe J."/>
            <person name="Badalamenti J.P."/>
            <person name="Herman A."/>
            <person name="Mangelson H."/>
            <person name="Liachko I."/>
            <person name="Sullivan S."/>
            <person name="Sone E.D."/>
            <person name="Koren S."/>
            <person name="Silverstein K.A.T."/>
            <person name="Beckman K.B."/>
            <person name="Gohl D.M."/>
        </authorList>
    </citation>
    <scope>NUCLEOTIDE SEQUENCE</scope>
    <source>
        <strain evidence="1">Duluth1</strain>
        <tissue evidence="1">Whole animal</tissue>
    </source>
</reference>
<name>A0A9D4L9Y7_DREPO</name>
<dbReference type="AlphaFoldDB" id="A0A9D4L9Y7"/>
<keyword evidence="2" id="KW-1185">Reference proteome</keyword>
<accession>A0A9D4L9Y7</accession>